<organism evidence="9 10">
    <name type="scientific">Streptomyces rhizosphaericus</name>
    <dbReference type="NCBI Taxonomy" id="114699"/>
    <lineage>
        <taxon>Bacteria</taxon>
        <taxon>Bacillati</taxon>
        <taxon>Actinomycetota</taxon>
        <taxon>Actinomycetes</taxon>
        <taxon>Kitasatosporales</taxon>
        <taxon>Streptomycetaceae</taxon>
        <taxon>Streptomyces</taxon>
        <taxon>Streptomyces violaceusniger group</taxon>
    </lineage>
</organism>
<feature type="compositionally biased region" description="Basic and acidic residues" evidence="7">
    <location>
        <begin position="233"/>
        <end position="257"/>
    </location>
</feature>
<dbReference type="CDD" id="cd02019">
    <property type="entry name" value="NK"/>
    <property type="match status" value="1"/>
</dbReference>
<keyword evidence="5" id="KW-0804">Transcription</keyword>
<dbReference type="RefSeq" id="WP_164422707.1">
    <property type="nucleotide sequence ID" value="NZ_JAAIKT010000001.1"/>
</dbReference>
<dbReference type="InterPro" id="IPR036388">
    <property type="entry name" value="WH-like_DNA-bd_sf"/>
</dbReference>
<dbReference type="GO" id="GO:0043531">
    <property type="term" value="F:ADP binding"/>
    <property type="evidence" value="ECO:0007669"/>
    <property type="project" value="InterPro"/>
</dbReference>
<dbReference type="InterPro" id="IPR051677">
    <property type="entry name" value="AfsR-DnrI-RedD_regulator"/>
</dbReference>
<dbReference type="SMART" id="SM01043">
    <property type="entry name" value="BTAD"/>
    <property type="match status" value="1"/>
</dbReference>
<dbReference type="GO" id="GO:0000160">
    <property type="term" value="P:phosphorelay signal transduction system"/>
    <property type="evidence" value="ECO:0007669"/>
    <property type="project" value="UniProtKB-KW"/>
</dbReference>
<dbReference type="SUPFAM" id="SSF48452">
    <property type="entry name" value="TPR-like"/>
    <property type="match status" value="1"/>
</dbReference>
<keyword evidence="10" id="KW-1185">Reference proteome</keyword>
<name>A0A6G4A850_9ACTN</name>
<reference evidence="9" key="1">
    <citation type="submission" date="2020-02" db="EMBL/GenBank/DDBJ databases">
        <title>A new Streptomyces sp. for controlling soil-borne diseases.</title>
        <authorList>
            <person name="Li X."/>
            <person name="Tian Y."/>
            <person name="Gao K."/>
        </authorList>
    </citation>
    <scope>NUCLEOTIDE SEQUENCE [LARGE SCALE GENOMIC DNA]</scope>
    <source>
        <strain evidence="9">0250</strain>
    </source>
</reference>
<dbReference type="EMBL" id="JAAIKT010000001">
    <property type="protein sequence ID" value="NEW69014.1"/>
    <property type="molecule type" value="Genomic_DNA"/>
</dbReference>
<keyword evidence="3" id="KW-0805">Transcription regulation</keyword>
<dbReference type="SUPFAM" id="SSF52540">
    <property type="entry name" value="P-loop containing nucleoside triphosphate hydrolases"/>
    <property type="match status" value="1"/>
</dbReference>
<dbReference type="PANTHER" id="PTHR35807:SF1">
    <property type="entry name" value="TRANSCRIPTIONAL REGULATOR REDD"/>
    <property type="match status" value="1"/>
</dbReference>
<evidence type="ECO:0000256" key="4">
    <source>
        <dbReference type="ARBA" id="ARBA00023125"/>
    </source>
</evidence>
<dbReference type="Pfam" id="PF13401">
    <property type="entry name" value="AAA_22"/>
    <property type="match status" value="1"/>
</dbReference>
<comment type="similarity">
    <text evidence="1">Belongs to the AfsR/DnrI/RedD regulatory family.</text>
</comment>
<dbReference type="Gene3D" id="3.40.50.300">
    <property type="entry name" value="P-loop containing nucleotide triphosphate hydrolases"/>
    <property type="match status" value="1"/>
</dbReference>
<evidence type="ECO:0000259" key="8">
    <source>
        <dbReference type="PROSITE" id="PS51755"/>
    </source>
</evidence>
<evidence type="ECO:0000256" key="5">
    <source>
        <dbReference type="ARBA" id="ARBA00023163"/>
    </source>
</evidence>
<dbReference type="PRINTS" id="PR00364">
    <property type="entry name" value="DISEASERSIST"/>
</dbReference>
<keyword evidence="4 6" id="KW-0238">DNA-binding</keyword>
<dbReference type="GO" id="GO:0003677">
    <property type="term" value="F:DNA binding"/>
    <property type="evidence" value="ECO:0007669"/>
    <property type="project" value="UniProtKB-UniRule"/>
</dbReference>
<feature type="region of interest" description="Disordered" evidence="7">
    <location>
        <begin position="233"/>
        <end position="271"/>
    </location>
</feature>
<protein>
    <submittedName>
        <fullName evidence="9">AfsR family transcriptional regulator</fullName>
    </submittedName>
</protein>
<keyword evidence="2" id="KW-0902">Two-component regulatory system</keyword>
<evidence type="ECO:0000256" key="2">
    <source>
        <dbReference type="ARBA" id="ARBA00023012"/>
    </source>
</evidence>
<dbReference type="InterPro" id="IPR016032">
    <property type="entry name" value="Sig_transdc_resp-reg_C-effctor"/>
</dbReference>
<dbReference type="InterPro" id="IPR027417">
    <property type="entry name" value="P-loop_NTPase"/>
</dbReference>
<dbReference type="AlphaFoldDB" id="A0A6G4A850"/>
<dbReference type="SUPFAM" id="SSF46894">
    <property type="entry name" value="C-terminal effector domain of the bipartite response regulators"/>
    <property type="match status" value="1"/>
</dbReference>
<dbReference type="SMART" id="SM00862">
    <property type="entry name" value="Trans_reg_C"/>
    <property type="match status" value="1"/>
</dbReference>
<dbReference type="Gene3D" id="1.25.40.10">
    <property type="entry name" value="Tetratricopeptide repeat domain"/>
    <property type="match status" value="1"/>
</dbReference>
<proteinExistence type="inferred from homology"/>
<feature type="DNA-binding region" description="OmpR/PhoB-type" evidence="6">
    <location>
        <begin position="1"/>
        <end position="92"/>
    </location>
</feature>
<evidence type="ECO:0000256" key="3">
    <source>
        <dbReference type="ARBA" id="ARBA00023015"/>
    </source>
</evidence>
<dbReference type="Pfam" id="PF00486">
    <property type="entry name" value="Trans_reg_C"/>
    <property type="match status" value="1"/>
</dbReference>
<dbReference type="InterPro" id="IPR001867">
    <property type="entry name" value="OmpR/PhoB-type_DNA-bd"/>
</dbReference>
<dbReference type="InterPro" id="IPR049945">
    <property type="entry name" value="AAA_22"/>
</dbReference>
<evidence type="ECO:0000256" key="1">
    <source>
        <dbReference type="ARBA" id="ARBA00005820"/>
    </source>
</evidence>
<dbReference type="CDD" id="cd15831">
    <property type="entry name" value="BTAD"/>
    <property type="match status" value="1"/>
</dbReference>
<dbReference type="Proteomes" id="UP000476310">
    <property type="component" value="Unassembled WGS sequence"/>
</dbReference>
<comment type="caution">
    <text evidence="9">The sequence shown here is derived from an EMBL/GenBank/DDBJ whole genome shotgun (WGS) entry which is preliminary data.</text>
</comment>
<dbReference type="InterPro" id="IPR005158">
    <property type="entry name" value="BTAD"/>
</dbReference>
<dbReference type="Gene3D" id="1.10.10.10">
    <property type="entry name" value="Winged helix-like DNA-binding domain superfamily/Winged helix DNA-binding domain"/>
    <property type="match status" value="1"/>
</dbReference>
<evidence type="ECO:0000256" key="7">
    <source>
        <dbReference type="SAM" id="MobiDB-lite"/>
    </source>
</evidence>
<gene>
    <name evidence="9" type="ORF">G4H13_00960</name>
</gene>
<dbReference type="GO" id="GO:0006355">
    <property type="term" value="P:regulation of DNA-templated transcription"/>
    <property type="evidence" value="ECO:0007669"/>
    <property type="project" value="InterPro"/>
</dbReference>
<dbReference type="PROSITE" id="PS51755">
    <property type="entry name" value="OMPR_PHOB"/>
    <property type="match status" value="1"/>
</dbReference>
<evidence type="ECO:0000313" key="10">
    <source>
        <dbReference type="Proteomes" id="UP000476310"/>
    </source>
</evidence>
<dbReference type="Pfam" id="PF03704">
    <property type="entry name" value="BTAD"/>
    <property type="match status" value="1"/>
</dbReference>
<feature type="domain" description="OmpR/PhoB-type" evidence="8">
    <location>
        <begin position="1"/>
        <end position="92"/>
    </location>
</feature>
<evidence type="ECO:0000256" key="6">
    <source>
        <dbReference type="PROSITE-ProRule" id="PRU01091"/>
    </source>
</evidence>
<sequence>MDFALLGPLVINVEGRQLTVPAARQRVLLAALLLNANRVVSADRLSHFLWDGSPPSSASATLRTYVMRLRQVLGPQAGRRIVTRSPGYLIELGERESDLGRFVAHRRAGESAIASGDLATGAEELNRALSLWRDEPLLDIASSTLCDVEVRHLQELRRQTVAKWIDAELELGRHHRMLPELWRLVLQNPLDEPMAARLMLALSRSGQQAEALQVFQRSRALLIDQLGAEPGPELRRMQQKVLRDDEPRPSAGHDRRLSAARPSRSRPRPAQLPVAPTAFAGRADEAAALRSLVCFPVSDPGGAVIVALTGGPGVGKSALALHLAHGLRDTFEDGQLFAELRDAAGRPVSPADVLARFLTDLGLRRSAVPHSLVERAHLYRTLMADRRMLVVLDDAQDAAQVRSLIPGSGDSRLIITSRGHLADLEGAYTFTVRPLPEAASLELLGGVVGHQRVREEPFAARRIASVCAGLPLALRIAGARCLAREQWSLDDMAERLTSSGRLLDELRVGDLTVGTGLRSQYAALRARSAHPDPPADPAPDAAFRALGVLGAADVTPEPVAVMLNCRVHQAQDTLERLVDARLLTSPSPGRYHLDDLVRALAREVAEAEEPSVGRAVLRELLTWYGWVCERFNPDVGPGTRPPSSRTGRTLPAVDGDESAARWLARQRDSIVGAVLAGRRSGVGHTADLLVAVLADLRSVEGLLPGLEAVLDSILSRVGARTGPTTRVFPESHFWRLHGPVSHP</sequence>
<accession>A0A6G4A850</accession>
<dbReference type="PANTHER" id="PTHR35807">
    <property type="entry name" value="TRANSCRIPTIONAL REGULATOR REDD-RELATED"/>
    <property type="match status" value="1"/>
</dbReference>
<dbReference type="InterPro" id="IPR011990">
    <property type="entry name" value="TPR-like_helical_dom_sf"/>
</dbReference>
<evidence type="ECO:0000313" key="9">
    <source>
        <dbReference type="EMBL" id="NEW69014.1"/>
    </source>
</evidence>